<dbReference type="InterPro" id="IPR041681">
    <property type="entry name" value="PH_9"/>
</dbReference>
<feature type="compositionally biased region" description="Basic residues" evidence="4">
    <location>
        <begin position="2059"/>
        <end position="2068"/>
    </location>
</feature>
<keyword evidence="7" id="KW-1185">Reference proteome</keyword>
<reference evidence="6 7" key="1">
    <citation type="journal article" date="2019" name="Sci. Data">
        <title>Hybrid genome assembly and annotation of Danionella translucida.</title>
        <authorList>
            <person name="Kadobianskyi M."/>
            <person name="Schulze L."/>
            <person name="Schuelke M."/>
            <person name="Judkewitz B."/>
        </authorList>
    </citation>
    <scope>NUCLEOTIDE SEQUENCE [LARGE SCALE GENOMIC DNA]</scope>
    <source>
        <strain evidence="6 7">Bolton</strain>
    </source>
</reference>
<feature type="compositionally biased region" description="Low complexity" evidence="4">
    <location>
        <begin position="1136"/>
        <end position="1146"/>
    </location>
</feature>
<dbReference type="Gene3D" id="2.30.29.30">
    <property type="entry name" value="Pleckstrin-homology domain (PH domain)/Phosphotyrosine-binding domain (PTB)"/>
    <property type="match status" value="1"/>
</dbReference>
<dbReference type="Proteomes" id="UP000316079">
    <property type="component" value="Unassembled WGS sequence"/>
</dbReference>
<evidence type="ECO:0000313" key="6">
    <source>
        <dbReference type="EMBL" id="TRY93139.1"/>
    </source>
</evidence>
<dbReference type="CDD" id="cd00176">
    <property type="entry name" value="SPEC"/>
    <property type="match status" value="1"/>
</dbReference>
<protein>
    <recommendedName>
        <fullName evidence="5">Pleckstrin homology domain-containing protein</fullName>
    </recommendedName>
</protein>
<feature type="region of interest" description="Disordered" evidence="4">
    <location>
        <begin position="2034"/>
        <end position="2068"/>
    </location>
</feature>
<comment type="caution">
    <text evidence="6">The sequence shown here is derived from an EMBL/GenBank/DDBJ whole genome shotgun (WGS) entry which is preliminary data.</text>
</comment>
<feature type="compositionally biased region" description="Polar residues" evidence="4">
    <location>
        <begin position="2037"/>
        <end position="2048"/>
    </location>
</feature>
<keyword evidence="1" id="KW-0677">Repeat</keyword>
<dbReference type="PANTHER" id="PTHR11915">
    <property type="entry name" value="SPECTRIN/FILAMIN RELATED CYTOSKELETAL PROTEIN"/>
    <property type="match status" value="1"/>
</dbReference>
<feature type="region of interest" description="Disordered" evidence="4">
    <location>
        <begin position="451"/>
        <end position="470"/>
    </location>
</feature>
<keyword evidence="3" id="KW-0175">Coiled coil</keyword>
<evidence type="ECO:0000313" key="7">
    <source>
        <dbReference type="Proteomes" id="UP000316079"/>
    </source>
</evidence>
<sequence length="2068" mass="234374">MSESIVRKIQPFTIRTKLSAPAMSRCTDNPENFLPRQMIPENLNPKHLNDQVSFFLNQKEEEITAGSMSTASRSIHKITISSHREGAQSAKTENININNNNNIKSSSSLLPKVMAVSSEKKPNSHFKVLLCKNGGQKCNGDQENYSSSPQISHFSQCEGNGDEEGKPPVLLQKDGSQIFPTLSKSKQSAQSCEDVCAATRVSLMQYDESIDHKQTLFNHQISQTEEKQESDEGKRQLIQARDQWSLLRVTAANQIRVVGGAKGLQEFNSKVERLEAWIKEKEHEASLEINLDGNTDKMHITRKILDLKQDEQNYGHLHEDINLLALWLEKQGKAEAKGISARRKHVNKMWLKAQSQLKDYHAYLQQALEVSSFFDQAECIYCSISNMKKSTIAGLGTRIDGEIRDIASKIMEMDVSVSQLSNLQPSLVSQITKKQVELKDYWASLQETLRNKKGRRESNDPGAPSPHLVSVGTDLQSIMGKEGKEEEIHLKGFMLVKDVQCSTNPSNGKDLGANEAQISERGNTARVECTSHSVIYTKLHTQLQKFTVSADKTLSWLKESVALAAQICSSSQPNSFDSTKRRQASLEQEILCNRARIELVKREGHSLVRAHHPESLKIQEFLTQLERLWDELKRRNQRNTLLLKLSEELGDRVVCVLQSLCALEAWLHAVQVSLTHSSVIGEDVSVRDAEKRSNHLEKELEIRSLELQQLRLQADTLSRHTLLHLSRHTHLQLSPNTLLQAQTLPARLQEVEDKLGSVQTALRQQRSELKDTQMLTEFLEKLEMEESHYSSPTQPLCRELDSGSSLHDEPLMIENPVQELREAVEMLNDTERERGRSQSREQSVQELLDRHAVVHVCVERCIRRSADLALDVLKMESEMVIRCELDQTGLEQLRVNQDQLEAEFAVIKSEMETLQSLWSRLTLECPERTKLLQSQIEPTLMLWLQLETGVSENRSRLLQFTHLRGFFRRYLDMISWTEETRWWIFSDAALRADQGTQLLDEQIQQKFEEFDRLVTDGNKVSGHQHHLSHMIGERLEELRSMLGWIRLHWGTQKDQLLNKQKSEEAQTDNIYCEAKDCSTQILNESTTAVSTEPLSPAPPADMEDDSPLSYEYEIMKSVSPKGSDGRESPYLTLKEPVSSSPGGSVSLILSFRNSTEKQIQAQEPNQGNGGSQSEPVHRVSAYLHVTENTMVVPPVYEIMSPSKDNAQNSSSSTPRNLTNAYASPRTSPCFSSSPEDTNHSSVQFLPKRANISIFNSLKRRSKKVNRSKDDCRHGVRIKYKEHLENTVLSPVDESVIYDTHTWPLKEWRKSKNAQKSNENENQVLDYSKNQLIKHIDAEFSGSPVKNILENPTQVHAKNHCRFLSLGSVLSFDLPKDMSLIPSIQDVITIVPPEHKNQDSCVQEPQLDRPKSLSTFKIPRCPPQIEEPKEFTFEINTKDPRMISSDSISFTGDDFPPPPSPVIENISFEEKHPSSLNYQADIKQKHTCETGIVSKVSIVSNQNDKYETQYESTQEEEKQGQMSNVSSVTEIQVCPSIDTLQSSCTQESSLNSLSNILSNFQANAREDSIDSGHSSSGSFKLCPEDSNIDTLESPKVYNNPSVKELSSMNVKISNRSFEFSRDETLSLSLDVDDHVHPDHQQFEQEEEELEDIWSQNKSYRQSFNSDIMYDSYQAMLINSSPHHQRENSPKEQNTLFKTMITASAPNLHVAEFNLPPSVQPTVGFGKRVDEQNLGKEDGKIWSAFTLQDQSHREKANNETVSGLLKLPEIQDQEKYIYQYGETEDEEEEDGFVKDQSMCLLSVQPGLEDTRDTEIQNRGQDVALPSMEGTLERKHKLQLGGKKAPCRTWSSYYAVLYKHTMLFHQERKETLKSYVHSLPLNLIGAACEPCPEYTKKPNCFSLRLRDGSEYLLRSVCPSSSSSVMLSRHSPAPCICSCSDSCSCSSWDSPSELQQSFPSLLQPAHQRHEWGQLRLKPVISTSPSQERTTEKRRSLSFTAATYQKVRPVMPPAGRSETSGSSYTVTLLIPDRETAIMSKNPADSHNLPSRSFFSLPRPTSKPGFRKIFRKKE</sequence>
<dbReference type="OrthoDB" id="430364at2759"/>
<proteinExistence type="predicted"/>
<feature type="region of interest" description="Disordered" evidence="4">
    <location>
        <begin position="1201"/>
        <end position="1240"/>
    </location>
</feature>
<feature type="domain" description="Pleckstrin homology" evidence="5">
    <location>
        <begin position="1826"/>
        <end position="1911"/>
    </location>
</feature>
<dbReference type="SUPFAM" id="SSF50729">
    <property type="entry name" value="PH domain-like"/>
    <property type="match status" value="1"/>
</dbReference>
<evidence type="ECO:0000256" key="2">
    <source>
        <dbReference type="ARBA" id="ARBA00023203"/>
    </source>
</evidence>
<evidence type="ECO:0000259" key="5">
    <source>
        <dbReference type="Pfam" id="PF15410"/>
    </source>
</evidence>
<dbReference type="Pfam" id="PF00435">
    <property type="entry name" value="Spectrin"/>
    <property type="match status" value="1"/>
</dbReference>
<dbReference type="InterPro" id="IPR018159">
    <property type="entry name" value="Spectrin/alpha-actinin"/>
</dbReference>
<gene>
    <name evidence="6" type="ORF">DNTS_021106</name>
</gene>
<dbReference type="EMBL" id="SRMA01025564">
    <property type="protein sequence ID" value="TRY93138.1"/>
    <property type="molecule type" value="Genomic_DNA"/>
</dbReference>
<feature type="coiled-coil region" evidence="3">
    <location>
        <begin position="890"/>
        <end position="917"/>
    </location>
</feature>
<dbReference type="InterPro" id="IPR011993">
    <property type="entry name" value="PH-like_dom_sf"/>
</dbReference>
<dbReference type="Gene3D" id="1.20.58.60">
    <property type="match status" value="3"/>
</dbReference>
<name>A0A553QT40_9TELE</name>
<dbReference type="EMBL" id="SRMA01025564">
    <property type="protein sequence ID" value="TRY93140.1"/>
    <property type="molecule type" value="Genomic_DNA"/>
</dbReference>
<evidence type="ECO:0000256" key="1">
    <source>
        <dbReference type="ARBA" id="ARBA00022737"/>
    </source>
</evidence>
<feature type="coiled-coil region" evidence="3">
    <location>
        <begin position="686"/>
        <end position="713"/>
    </location>
</feature>
<feature type="region of interest" description="Disordered" evidence="4">
    <location>
        <begin position="1087"/>
        <end position="1106"/>
    </location>
</feature>
<feature type="compositionally biased region" description="Polar residues" evidence="4">
    <location>
        <begin position="1202"/>
        <end position="1240"/>
    </location>
</feature>
<feature type="region of interest" description="Disordered" evidence="4">
    <location>
        <begin position="141"/>
        <end position="167"/>
    </location>
</feature>
<dbReference type="InterPro" id="IPR002017">
    <property type="entry name" value="Spectrin_repeat"/>
</dbReference>
<dbReference type="Pfam" id="PF15410">
    <property type="entry name" value="PH_9"/>
    <property type="match status" value="1"/>
</dbReference>
<dbReference type="SUPFAM" id="SSF46966">
    <property type="entry name" value="Spectrin repeat"/>
    <property type="match status" value="3"/>
</dbReference>
<dbReference type="SMART" id="SM00150">
    <property type="entry name" value="SPEC"/>
    <property type="match status" value="4"/>
</dbReference>
<keyword evidence="2" id="KW-0009">Actin-binding</keyword>
<accession>A0A553QT40</accession>
<dbReference type="GO" id="GO:0005543">
    <property type="term" value="F:phospholipid binding"/>
    <property type="evidence" value="ECO:0007669"/>
    <property type="project" value="InterPro"/>
</dbReference>
<dbReference type="PRINTS" id="PR00683">
    <property type="entry name" value="SPECTRINPH"/>
</dbReference>
<dbReference type="STRING" id="623744.A0A553QT40"/>
<evidence type="ECO:0000256" key="4">
    <source>
        <dbReference type="SAM" id="MobiDB-lite"/>
    </source>
</evidence>
<organism evidence="6 7">
    <name type="scientific">Danionella cerebrum</name>
    <dbReference type="NCBI Taxonomy" id="2873325"/>
    <lineage>
        <taxon>Eukaryota</taxon>
        <taxon>Metazoa</taxon>
        <taxon>Chordata</taxon>
        <taxon>Craniata</taxon>
        <taxon>Vertebrata</taxon>
        <taxon>Euteleostomi</taxon>
        <taxon>Actinopterygii</taxon>
        <taxon>Neopterygii</taxon>
        <taxon>Teleostei</taxon>
        <taxon>Ostariophysi</taxon>
        <taxon>Cypriniformes</taxon>
        <taxon>Danionidae</taxon>
        <taxon>Danioninae</taxon>
        <taxon>Danionella</taxon>
    </lineage>
</organism>
<reference evidence="6" key="2">
    <citation type="submission" date="2019-04" db="EMBL/GenBank/DDBJ databases">
        <authorList>
            <person name="Kadobianskyi M."/>
            <person name="Schulze L."/>
            <person name="Schuelke M."/>
            <person name="Judkewitz B."/>
        </authorList>
    </citation>
    <scope>NUCLEOTIDE SEQUENCE</scope>
    <source>
        <strain evidence="6">Bolton</strain>
        <tissue evidence="6">Whole-body</tissue>
    </source>
</reference>
<dbReference type="InterPro" id="IPR001605">
    <property type="entry name" value="PH_dom-spectrin-type"/>
</dbReference>
<feature type="region of interest" description="Disordered" evidence="4">
    <location>
        <begin position="1117"/>
        <end position="1146"/>
    </location>
</feature>
<dbReference type="EMBL" id="SRMA01025564">
    <property type="protein sequence ID" value="TRY93139.1"/>
    <property type="molecule type" value="Genomic_DNA"/>
</dbReference>
<evidence type="ECO:0000256" key="3">
    <source>
        <dbReference type="SAM" id="Coils"/>
    </source>
</evidence>
<dbReference type="GO" id="GO:0003779">
    <property type="term" value="F:actin binding"/>
    <property type="evidence" value="ECO:0007669"/>
    <property type="project" value="UniProtKB-KW"/>
</dbReference>
<feature type="compositionally biased region" description="Polar residues" evidence="4">
    <location>
        <begin position="141"/>
        <end position="158"/>
    </location>
</feature>